<protein>
    <recommendedName>
        <fullName evidence="4">Nucleoside triphosphate pyrophosphatase</fullName>
        <ecNumber evidence="4">3.6.1.9</ecNumber>
    </recommendedName>
    <alternativeName>
        <fullName evidence="4">Nucleotide pyrophosphatase</fullName>
        <shortName evidence="4">Nucleotide PPase</shortName>
    </alternativeName>
</protein>
<comment type="catalytic activity">
    <reaction evidence="4">
        <text>a 2'-deoxyribonucleoside 5'-triphosphate + H2O = a 2'-deoxyribonucleoside 5'-phosphate + diphosphate + H(+)</text>
        <dbReference type="Rhea" id="RHEA:44644"/>
        <dbReference type="ChEBI" id="CHEBI:15377"/>
        <dbReference type="ChEBI" id="CHEBI:15378"/>
        <dbReference type="ChEBI" id="CHEBI:33019"/>
        <dbReference type="ChEBI" id="CHEBI:61560"/>
        <dbReference type="ChEBI" id="CHEBI:65317"/>
        <dbReference type="EC" id="3.6.1.9"/>
    </reaction>
</comment>
<dbReference type="GO" id="GO:0005737">
    <property type="term" value="C:cytoplasm"/>
    <property type="evidence" value="ECO:0007669"/>
    <property type="project" value="UniProtKB-SubCell"/>
</dbReference>
<dbReference type="EMBL" id="FOXA01000001">
    <property type="protein sequence ID" value="SFO96662.1"/>
    <property type="molecule type" value="Genomic_DNA"/>
</dbReference>
<evidence type="ECO:0000313" key="5">
    <source>
        <dbReference type="EMBL" id="SFO96662.1"/>
    </source>
</evidence>
<dbReference type="InterPro" id="IPR003697">
    <property type="entry name" value="Maf-like"/>
</dbReference>
<comment type="function">
    <text evidence="4">Nucleoside triphosphate pyrophosphatase. May have a dual role in cell division arrest and in preventing the incorporation of modified nucleotides into cellular nucleic acids.</text>
</comment>
<dbReference type="PANTHER" id="PTHR43213">
    <property type="entry name" value="BIFUNCTIONAL DTTP/UTP PYROPHOSPHATASE/METHYLTRANSFERASE PROTEIN-RELATED"/>
    <property type="match status" value="1"/>
</dbReference>
<dbReference type="GO" id="GO:0047429">
    <property type="term" value="F:nucleoside triphosphate diphosphatase activity"/>
    <property type="evidence" value="ECO:0007669"/>
    <property type="project" value="UniProtKB-EC"/>
</dbReference>
<dbReference type="Pfam" id="PF02545">
    <property type="entry name" value="Maf"/>
    <property type="match status" value="1"/>
</dbReference>
<reference evidence="5 6" key="1">
    <citation type="submission" date="2016-10" db="EMBL/GenBank/DDBJ databases">
        <authorList>
            <person name="de Groot N.N."/>
        </authorList>
    </citation>
    <scope>NUCLEOTIDE SEQUENCE [LARGE SCALE GENOMIC DNA]</scope>
    <source>
        <strain evidence="5 6">DSM 19547</strain>
    </source>
</reference>
<evidence type="ECO:0000256" key="2">
    <source>
        <dbReference type="ARBA" id="ARBA00022801"/>
    </source>
</evidence>
<dbReference type="EC" id="3.6.1.9" evidence="4"/>
<comment type="similarity">
    <text evidence="4">Belongs to the Maf family.</text>
</comment>
<keyword evidence="6" id="KW-1185">Reference proteome</keyword>
<dbReference type="AlphaFoldDB" id="A0A1I5LHL4"/>
<evidence type="ECO:0000256" key="3">
    <source>
        <dbReference type="ARBA" id="ARBA00023080"/>
    </source>
</evidence>
<keyword evidence="4" id="KW-0963">Cytoplasm</keyword>
<dbReference type="PIRSF" id="PIRSF006305">
    <property type="entry name" value="Maf"/>
    <property type="match status" value="1"/>
</dbReference>
<accession>A0A1I5LHL4</accession>
<dbReference type="Proteomes" id="UP000199356">
    <property type="component" value="Unassembled WGS sequence"/>
</dbReference>
<keyword evidence="3 4" id="KW-0546">Nucleotide metabolism</keyword>
<dbReference type="SUPFAM" id="SSF52972">
    <property type="entry name" value="ITPase-like"/>
    <property type="match status" value="1"/>
</dbReference>
<dbReference type="CDD" id="cd00555">
    <property type="entry name" value="Maf"/>
    <property type="match status" value="1"/>
</dbReference>
<sequence length="187" mass="20566">MTRLQMLRSAGLTVEAMPARVDEDAVKRAMVSEGANPRDVADALADGKARKVAGKQGGLVLGCDQVLAFEGEVLSKPENVEDAKVQLLRLGGQRHMLFSSAVIYEDAKPVWRHVGVARMHMRAPSPGYLEDYLDRNWDSVRHSVGGYKVEEEGARLFTRIEGDQFTVLGMPLLEILSYLVLRGTLSA</sequence>
<keyword evidence="2 4" id="KW-0378">Hydrolase</keyword>
<evidence type="ECO:0000256" key="1">
    <source>
        <dbReference type="ARBA" id="ARBA00001968"/>
    </source>
</evidence>
<dbReference type="InterPro" id="IPR029001">
    <property type="entry name" value="ITPase-like_fam"/>
</dbReference>
<dbReference type="GO" id="GO:0009117">
    <property type="term" value="P:nucleotide metabolic process"/>
    <property type="evidence" value="ECO:0007669"/>
    <property type="project" value="UniProtKB-KW"/>
</dbReference>
<dbReference type="PANTHER" id="PTHR43213:SF5">
    <property type="entry name" value="BIFUNCTIONAL DTTP_UTP PYROPHOSPHATASE_METHYLTRANSFERASE PROTEIN-RELATED"/>
    <property type="match status" value="1"/>
</dbReference>
<dbReference type="Gene3D" id="3.90.950.10">
    <property type="match status" value="1"/>
</dbReference>
<feature type="active site" description="Proton acceptor" evidence="4">
    <location>
        <position position="64"/>
    </location>
</feature>
<name>A0A1I5LHL4_9RHOB</name>
<dbReference type="HAMAP" id="MF_00528">
    <property type="entry name" value="Maf"/>
    <property type="match status" value="1"/>
</dbReference>
<comment type="caution">
    <text evidence="4">Lacks conserved residue(s) required for the propagation of feature annotation.</text>
</comment>
<organism evidence="5 6">
    <name type="scientific">Tranquillimonas alkanivorans</name>
    <dbReference type="NCBI Taxonomy" id="441119"/>
    <lineage>
        <taxon>Bacteria</taxon>
        <taxon>Pseudomonadati</taxon>
        <taxon>Pseudomonadota</taxon>
        <taxon>Alphaproteobacteria</taxon>
        <taxon>Rhodobacterales</taxon>
        <taxon>Roseobacteraceae</taxon>
        <taxon>Tranquillimonas</taxon>
    </lineage>
</organism>
<gene>
    <name evidence="5" type="ORF">SAMN04488047_101654</name>
</gene>
<comment type="subcellular location">
    <subcellularLocation>
        <location evidence="4">Cytoplasm</location>
    </subcellularLocation>
</comment>
<evidence type="ECO:0000256" key="4">
    <source>
        <dbReference type="HAMAP-Rule" id="MF_00528"/>
    </source>
</evidence>
<proteinExistence type="inferred from homology"/>
<comment type="catalytic activity">
    <reaction evidence="4">
        <text>a ribonucleoside 5'-triphosphate + H2O = a ribonucleoside 5'-phosphate + diphosphate + H(+)</text>
        <dbReference type="Rhea" id="RHEA:23996"/>
        <dbReference type="ChEBI" id="CHEBI:15377"/>
        <dbReference type="ChEBI" id="CHEBI:15378"/>
        <dbReference type="ChEBI" id="CHEBI:33019"/>
        <dbReference type="ChEBI" id="CHEBI:58043"/>
        <dbReference type="ChEBI" id="CHEBI:61557"/>
        <dbReference type="EC" id="3.6.1.9"/>
    </reaction>
</comment>
<dbReference type="STRING" id="441119.SAMN04488047_101654"/>
<comment type="cofactor">
    <cofactor evidence="1 4">
        <name>a divalent metal cation</name>
        <dbReference type="ChEBI" id="CHEBI:60240"/>
    </cofactor>
</comment>
<evidence type="ECO:0000313" key="6">
    <source>
        <dbReference type="Proteomes" id="UP000199356"/>
    </source>
</evidence>